<proteinExistence type="predicted"/>
<dbReference type="InterPro" id="IPR004358">
    <property type="entry name" value="Sig_transdc_His_kin-like_C"/>
</dbReference>
<keyword evidence="14 23" id="KW-0472">Membrane</keyword>
<dbReference type="SUPFAM" id="SSF47384">
    <property type="entry name" value="Homodimeric domain of signal transducing histidine kinase"/>
    <property type="match status" value="1"/>
</dbReference>
<dbReference type="SUPFAM" id="SSF55785">
    <property type="entry name" value="PYP-like sensor domain (PAS domain)"/>
    <property type="match status" value="2"/>
</dbReference>
<dbReference type="SUPFAM" id="SSF47226">
    <property type="entry name" value="Histidine-containing phosphotransfer domain, HPT domain"/>
    <property type="match status" value="1"/>
</dbReference>
<feature type="transmembrane region" description="Helical" evidence="23">
    <location>
        <begin position="20"/>
        <end position="40"/>
    </location>
</feature>
<evidence type="ECO:0000313" key="29">
    <source>
        <dbReference type="EMBL" id="PTU79051.1"/>
    </source>
</evidence>
<evidence type="ECO:0000259" key="28">
    <source>
        <dbReference type="PROSITE" id="PS50894"/>
    </source>
</evidence>
<evidence type="ECO:0000259" key="26">
    <source>
        <dbReference type="PROSITE" id="PS50112"/>
    </source>
</evidence>
<feature type="domain" description="CHASE" evidence="27">
    <location>
        <begin position="260"/>
        <end position="438"/>
    </location>
</feature>
<dbReference type="CDD" id="cd00088">
    <property type="entry name" value="HPT"/>
    <property type="match status" value="1"/>
</dbReference>
<feature type="domain" description="Histidine kinase" evidence="24">
    <location>
        <begin position="831"/>
        <end position="1055"/>
    </location>
</feature>
<evidence type="ECO:0000256" key="3">
    <source>
        <dbReference type="ARBA" id="ARBA00012438"/>
    </source>
</evidence>
<feature type="transmembrane region" description="Helical" evidence="23">
    <location>
        <begin position="161"/>
        <end position="179"/>
    </location>
</feature>
<feature type="transmembrane region" description="Helical" evidence="23">
    <location>
        <begin position="46"/>
        <end position="65"/>
    </location>
</feature>
<evidence type="ECO:0000256" key="10">
    <source>
        <dbReference type="ARBA" id="ARBA00022777"/>
    </source>
</evidence>
<comment type="caution">
    <text evidence="29">The sequence shown here is derived from an EMBL/GenBank/DDBJ whole genome shotgun (WGS) entry which is preliminary data.</text>
</comment>
<evidence type="ECO:0000256" key="4">
    <source>
        <dbReference type="ARBA" id="ARBA00022475"/>
    </source>
</evidence>
<dbReference type="InterPro" id="IPR003594">
    <property type="entry name" value="HATPase_dom"/>
</dbReference>
<dbReference type="SUPFAM" id="SSF52172">
    <property type="entry name" value="CheY-like"/>
    <property type="match status" value="1"/>
</dbReference>
<feature type="modified residue" description="4-aspartylphosphate" evidence="20">
    <location>
        <position position="1135"/>
    </location>
</feature>
<dbReference type="CDD" id="cd16922">
    <property type="entry name" value="HATPase_EvgS-ArcB-TorS-like"/>
    <property type="match status" value="1"/>
</dbReference>
<dbReference type="Pfam" id="PF02518">
    <property type="entry name" value="HATPase_c"/>
    <property type="match status" value="1"/>
</dbReference>
<dbReference type="InterPro" id="IPR001789">
    <property type="entry name" value="Sig_transdc_resp-reg_receiver"/>
</dbReference>
<evidence type="ECO:0000256" key="1">
    <source>
        <dbReference type="ARBA" id="ARBA00000085"/>
    </source>
</evidence>
<accession>A0A2T5PMS2</accession>
<keyword evidence="30" id="KW-1185">Reference proteome</keyword>
<evidence type="ECO:0000256" key="20">
    <source>
        <dbReference type="PROSITE-ProRule" id="PRU00169"/>
    </source>
</evidence>
<dbReference type="InterPro" id="IPR006189">
    <property type="entry name" value="CHASE_dom"/>
</dbReference>
<evidence type="ECO:0000259" key="27">
    <source>
        <dbReference type="PROSITE" id="PS50839"/>
    </source>
</evidence>
<evidence type="ECO:0000256" key="16">
    <source>
        <dbReference type="ARBA" id="ARBA00064003"/>
    </source>
</evidence>
<evidence type="ECO:0000256" key="14">
    <source>
        <dbReference type="ARBA" id="ARBA00023136"/>
    </source>
</evidence>
<evidence type="ECO:0000256" key="23">
    <source>
        <dbReference type="SAM" id="Phobius"/>
    </source>
</evidence>
<dbReference type="Pfam" id="PF08447">
    <property type="entry name" value="PAS_3"/>
    <property type="match status" value="1"/>
</dbReference>
<dbReference type="InterPro" id="IPR013767">
    <property type="entry name" value="PAS_fold"/>
</dbReference>
<dbReference type="Pfam" id="PF01627">
    <property type="entry name" value="Hpt"/>
    <property type="match status" value="1"/>
</dbReference>
<dbReference type="InterPro" id="IPR003661">
    <property type="entry name" value="HisK_dim/P_dom"/>
</dbReference>
<dbReference type="InterPro" id="IPR001610">
    <property type="entry name" value="PAC"/>
</dbReference>
<dbReference type="PROSITE" id="PS50894">
    <property type="entry name" value="HPT"/>
    <property type="match status" value="1"/>
</dbReference>
<feature type="transmembrane region" description="Helical" evidence="23">
    <location>
        <begin position="122"/>
        <end position="149"/>
    </location>
</feature>
<name>A0A2T5PMS2_ECTOL</name>
<dbReference type="Gene3D" id="3.30.450.350">
    <property type="entry name" value="CHASE domain"/>
    <property type="match status" value="1"/>
</dbReference>
<keyword evidence="5" id="KW-0997">Cell inner membrane</keyword>
<dbReference type="PRINTS" id="PR00344">
    <property type="entry name" value="BCTRLSENSOR"/>
</dbReference>
<dbReference type="Pfam" id="PF00989">
    <property type="entry name" value="PAS"/>
    <property type="match status" value="1"/>
</dbReference>
<feature type="modified residue" description="Phosphohistidine" evidence="19">
    <location>
        <position position="1276"/>
    </location>
</feature>
<feature type="transmembrane region" description="Helical" evidence="23">
    <location>
        <begin position="199"/>
        <end position="217"/>
    </location>
</feature>
<dbReference type="CDD" id="cd00130">
    <property type="entry name" value="PAS"/>
    <property type="match status" value="2"/>
</dbReference>
<dbReference type="InterPro" id="IPR042240">
    <property type="entry name" value="CHASE_sf"/>
</dbReference>
<dbReference type="InterPro" id="IPR036890">
    <property type="entry name" value="HATPase_C_sf"/>
</dbReference>
<evidence type="ECO:0000256" key="17">
    <source>
        <dbReference type="ARBA" id="ARBA00068150"/>
    </source>
</evidence>
<evidence type="ECO:0000256" key="6">
    <source>
        <dbReference type="ARBA" id="ARBA00022553"/>
    </source>
</evidence>
<dbReference type="Pfam" id="PF05231">
    <property type="entry name" value="MASE1"/>
    <property type="match status" value="1"/>
</dbReference>
<dbReference type="PROSITE" id="PS50110">
    <property type="entry name" value="RESPONSE_REGULATORY"/>
    <property type="match status" value="1"/>
</dbReference>
<dbReference type="InterPro" id="IPR007895">
    <property type="entry name" value="MASE1"/>
</dbReference>
<dbReference type="InterPro" id="IPR005467">
    <property type="entry name" value="His_kinase_dom"/>
</dbReference>
<dbReference type="EMBL" id="QASO01000063">
    <property type="protein sequence ID" value="PTU79051.1"/>
    <property type="molecule type" value="Genomic_DNA"/>
</dbReference>
<evidence type="ECO:0000256" key="11">
    <source>
        <dbReference type="ARBA" id="ARBA00022840"/>
    </source>
</evidence>
<keyword evidence="13" id="KW-0902">Two-component regulatory system</keyword>
<evidence type="ECO:0000259" key="24">
    <source>
        <dbReference type="PROSITE" id="PS50109"/>
    </source>
</evidence>
<evidence type="ECO:0000256" key="18">
    <source>
        <dbReference type="ARBA" id="ARBA00070616"/>
    </source>
</evidence>
<dbReference type="InterPro" id="IPR011006">
    <property type="entry name" value="CheY-like_superfamily"/>
</dbReference>
<dbReference type="SMART" id="SM01079">
    <property type="entry name" value="CHASE"/>
    <property type="match status" value="1"/>
</dbReference>
<dbReference type="Pfam" id="PF00072">
    <property type="entry name" value="Response_reg"/>
    <property type="match status" value="1"/>
</dbReference>
<protein>
    <recommendedName>
        <fullName evidence="18">Sensor protein FixL</fullName>
        <ecNumber evidence="3">2.7.13.3</ecNumber>
    </recommendedName>
    <alternativeName>
        <fullName evidence="17">Sensory/regulatory protein RpfC</fullName>
    </alternativeName>
</protein>
<evidence type="ECO:0000256" key="19">
    <source>
        <dbReference type="PROSITE-ProRule" id="PRU00110"/>
    </source>
</evidence>
<organism evidence="29 30">
    <name type="scientific">Ectopseudomonas oleovorans</name>
    <name type="common">Pseudomonas oleovorans</name>
    <dbReference type="NCBI Taxonomy" id="301"/>
    <lineage>
        <taxon>Bacteria</taxon>
        <taxon>Pseudomonadati</taxon>
        <taxon>Pseudomonadota</taxon>
        <taxon>Gammaproteobacteria</taxon>
        <taxon>Pseudomonadales</taxon>
        <taxon>Pseudomonadaceae</taxon>
        <taxon>Ectopseudomonas</taxon>
    </lineage>
</organism>
<dbReference type="Gene3D" id="3.40.50.2300">
    <property type="match status" value="1"/>
</dbReference>
<dbReference type="CDD" id="cd17546">
    <property type="entry name" value="REC_hyHK_CKI1_RcsC-like"/>
    <property type="match status" value="1"/>
</dbReference>
<feature type="domain" description="HPt" evidence="28">
    <location>
        <begin position="1237"/>
        <end position="1334"/>
    </location>
</feature>
<evidence type="ECO:0000256" key="9">
    <source>
        <dbReference type="ARBA" id="ARBA00022741"/>
    </source>
</evidence>
<evidence type="ECO:0000256" key="13">
    <source>
        <dbReference type="ARBA" id="ARBA00023012"/>
    </source>
</evidence>
<dbReference type="SMART" id="SM00448">
    <property type="entry name" value="REC"/>
    <property type="match status" value="1"/>
</dbReference>
<evidence type="ECO:0000256" key="5">
    <source>
        <dbReference type="ARBA" id="ARBA00022519"/>
    </source>
</evidence>
<dbReference type="CDD" id="cd00082">
    <property type="entry name" value="HisKA"/>
    <property type="match status" value="1"/>
</dbReference>
<dbReference type="EC" id="2.7.13.3" evidence="3"/>
<dbReference type="Gene3D" id="1.20.120.160">
    <property type="entry name" value="HPT domain"/>
    <property type="match status" value="1"/>
</dbReference>
<comment type="function">
    <text evidence="15">Putative oxygen sensor; modulates the activity of FixJ, a transcriptional activator of nitrogen fixation fixK gene. FixL probably acts as a kinase that phosphorylates FixJ.</text>
</comment>
<dbReference type="GO" id="GO:0005524">
    <property type="term" value="F:ATP binding"/>
    <property type="evidence" value="ECO:0007669"/>
    <property type="project" value="UniProtKB-KW"/>
</dbReference>
<dbReference type="InterPro" id="IPR035965">
    <property type="entry name" value="PAS-like_dom_sf"/>
</dbReference>
<feature type="coiled-coil region" evidence="21">
    <location>
        <begin position="659"/>
        <end position="686"/>
    </location>
</feature>
<feature type="domain" description="PAS" evidence="26">
    <location>
        <begin position="565"/>
        <end position="614"/>
    </location>
</feature>
<dbReference type="PANTHER" id="PTHR43047">
    <property type="entry name" value="TWO-COMPONENT HISTIDINE PROTEIN KINASE"/>
    <property type="match status" value="1"/>
</dbReference>
<evidence type="ECO:0000313" key="30">
    <source>
        <dbReference type="Proteomes" id="UP000244052"/>
    </source>
</evidence>
<dbReference type="Gene3D" id="3.30.565.10">
    <property type="entry name" value="Histidine kinase-like ATPase, C-terminal domain"/>
    <property type="match status" value="1"/>
</dbReference>
<evidence type="ECO:0000256" key="12">
    <source>
        <dbReference type="ARBA" id="ARBA00022989"/>
    </source>
</evidence>
<gene>
    <name evidence="29" type="ORF">DBO86_10825</name>
</gene>
<keyword evidence="11" id="KW-0067">ATP-binding</keyword>
<dbReference type="InterPro" id="IPR000014">
    <property type="entry name" value="PAS"/>
</dbReference>
<dbReference type="SMART" id="SM00387">
    <property type="entry name" value="HATPase_c"/>
    <property type="match status" value="1"/>
</dbReference>
<reference evidence="29 30" key="1">
    <citation type="submission" date="2018-04" db="EMBL/GenBank/DDBJ databases">
        <title>Pseudomonas sp. nov., isolated from mangrove soil.</title>
        <authorList>
            <person name="Chen C."/>
        </authorList>
    </citation>
    <scope>NUCLEOTIDE SEQUENCE [LARGE SCALE GENOMIC DNA]</scope>
    <source>
        <strain evidence="29 30">JCM 14246</strain>
    </source>
</reference>
<dbReference type="PANTHER" id="PTHR43047:SF64">
    <property type="entry name" value="HISTIDINE KINASE CONTAINING CHEY-HOMOLOGOUS RECEIVER DOMAIN AND PAS DOMAIN-RELATED"/>
    <property type="match status" value="1"/>
</dbReference>
<dbReference type="InterPro" id="IPR036641">
    <property type="entry name" value="HPT_dom_sf"/>
</dbReference>
<dbReference type="InterPro" id="IPR008207">
    <property type="entry name" value="Sig_transdc_His_kin_Hpt_dom"/>
</dbReference>
<keyword evidence="21" id="KW-0175">Coiled coil</keyword>
<evidence type="ECO:0000259" key="25">
    <source>
        <dbReference type="PROSITE" id="PS50110"/>
    </source>
</evidence>
<feature type="transmembrane region" description="Helical" evidence="23">
    <location>
        <begin position="86"/>
        <end position="110"/>
    </location>
</feature>
<dbReference type="GO" id="GO:0006355">
    <property type="term" value="P:regulation of DNA-templated transcription"/>
    <property type="evidence" value="ECO:0007669"/>
    <property type="project" value="InterPro"/>
</dbReference>
<dbReference type="Proteomes" id="UP000244052">
    <property type="component" value="Unassembled WGS sequence"/>
</dbReference>
<dbReference type="InterPro" id="IPR036097">
    <property type="entry name" value="HisK_dim/P_sf"/>
</dbReference>
<comment type="subunit">
    <text evidence="16">At low DSF concentrations, interacts with RpfF.</text>
</comment>
<keyword evidence="6 20" id="KW-0597">Phosphoprotein</keyword>
<feature type="domain" description="PAS" evidence="26">
    <location>
        <begin position="686"/>
        <end position="756"/>
    </location>
</feature>
<sequence length="1343" mass="146982">MDVDSSPAPISRLEQTRKNLIIAGLYALAGFAALLLTHTSGYASPLWPAAGIAVAGLLAWGWRCWPGVWFGSLLTHLWLDPSLQGAGIAALLATATSLQALLAAALAQRYLRGNWTVAGDRGLAVCLLVAGPLSCTVAASLGCAVLFTAGRVAGESLLNEWLIWWSGDTLGLLLFAPLARLLWPGAHPLRIARVGNYRFAMPLLITAILLVVGHLGLSQLEELRARSEARKLMEVIGDSGTRELAETIYPLVGLAHFIAASQEVTREEFRHYTRSFTNHPAILSVDWAPRITGEQRAGFEASVVREGFPAFRISDLDSDGHLRPAAERDEYFPILFSGPLTQSHTVLGLDHAFELPRREAMNVARGNGQAIASDLIQLVRTDRHAALVYIPVYHLSHGVPAQQLTGFVVGVLDIEELFAPLLNMARERQFDLRISDVTPGNPRRDIVGSLPTGAHTDWSYDFHIGERTWRLEMEPEAPLWQPGSTTEERLFLGFSIFTAFLAAFATLSSAERHSLVSHQVAERTAQLRRELEMRTAAERALIESEEQRSRFFALSLDLFCIAGTDGFFRSVNPAFTRTLGWSEEELLARPLVDFVHPEDVARTHAQIELIAQGRSTLDFENRYHCKDGSWRWLAWKALPQPGGLMFCTAHDTTAQHLAAEQLRSLNSELEQRIEERSQALLDLHAKKEEIRAVLDHLLECVVTIDEHGVVRSVNPAIEPLLGYHPEELIGRNISCLMAPPQRDEHDGYLEHYLRTGVKHIIGFSREVSARHRDGHAVDLELSVSEYSAHGERFFIGTLRDIREQKALIASLTQAREGAEQASRAKSAFLATMSHEIRTPMNGVVGLIDVLAQDHLPPYQADLIKAIRESSSNLLGVIDNILDFSRIEAGKLEIERAPLQLAELVDNLCNTLKPLASSQGVTLTHTIAPGIPQWVTSDAMRLRQILYNLLGNAIKFSSGRSDRPGQIVVQAPLVNRQPLRLAIRVADNGIGIAPEHLDNLFSPFTQAETSTTRRFGGSGLGLAICQRLVELLDGEIRVASTLGSGTLFNVELPLEPAVAPTPVEGPATTGDESLASRPEPDAPSRRHILVVEDDTLSRKVIQLQLALFGYRFDMASNGAEALAMWRAGDYDLILSDLHMPEMDGYQLAERIRGEETGRRRTPILALTANALRGEAARAHDAGMDEYLTKPIRLTTLRAALERWLPGAIPAMRSEAADAQTVPASLLDPAALSALVGEDHQLIREILGDYRNALGSLTGQLLDAFGNGDLTGVGALAHRLKSSSRAVGATRLGQLCAMLEQAVKSGDHDSLERGIAEFTPLCAATGAGIEQLLEAGNPAEQEAPR</sequence>
<dbReference type="SUPFAM" id="SSF55874">
    <property type="entry name" value="ATPase domain of HSP90 chaperone/DNA topoisomerase II/histidine kinase"/>
    <property type="match status" value="1"/>
</dbReference>
<dbReference type="Pfam" id="PF03924">
    <property type="entry name" value="CHASE"/>
    <property type="match status" value="1"/>
</dbReference>
<dbReference type="SMART" id="SM00091">
    <property type="entry name" value="PAS"/>
    <property type="match status" value="2"/>
</dbReference>
<dbReference type="PROSITE" id="PS50839">
    <property type="entry name" value="CHASE"/>
    <property type="match status" value="1"/>
</dbReference>
<evidence type="ECO:0000256" key="21">
    <source>
        <dbReference type="SAM" id="Coils"/>
    </source>
</evidence>
<dbReference type="SMART" id="SM00388">
    <property type="entry name" value="HisKA"/>
    <property type="match status" value="1"/>
</dbReference>
<dbReference type="Gene3D" id="3.30.450.20">
    <property type="entry name" value="PAS domain"/>
    <property type="match status" value="2"/>
</dbReference>
<comment type="catalytic activity">
    <reaction evidence="1">
        <text>ATP + protein L-histidine = ADP + protein N-phospho-L-histidine.</text>
        <dbReference type="EC" id="2.7.13.3"/>
    </reaction>
</comment>
<feature type="domain" description="Response regulatory" evidence="25">
    <location>
        <begin position="1086"/>
        <end position="1203"/>
    </location>
</feature>
<dbReference type="Pfam" id="PF00512">
    <property type="entry name" value="HisKA"/>
    <property type="match status" value="1"/>
</dbReference>
<dbReference type="SMART" id="SM00086">
    <property type="entry name" value="PAC"/>
    <property type="match status" value="2"/>
</dbReference>
<keyword evidence="8 23" id="KW-0812">Transmembrane</keyword>
<comment type="subcellular location">
    <subcellularLocation>
        <location evidence="2">Cell inner membrane</location>
        <topology evidence="2">Multi-pass membrane protein</topology>
    </subcellularLocation>
</comment>
<dbReference type="FunFam" id="1.10.287.130:FF:000002">
    <property type="entry name" value="Two-component osmosensing histidine kinase"/>
    <property type="match status" value="1"/>
</dbReference>
<dbReference type="InterPro" id="IPR013655">
    <property type="entry name" value="PAS_fold_3"/>
</dbReference>
<feature type="region of interest" description="Disordered" evidence="22">
    <location>
        <begin position="1057"/>
        <end position="1081"/>
    </location>
</feature>
<dbReference type="PROSITE" id="PS50109">
    <property type="entry name" value="HIS_KIN"/>
    <property type="match status" value="1"/>
</dbReference>
<dbReference type="Gene3D" id="1.10.287.130">
    <property type="match status" value="1"/>
</dbReference>
<evidence type="ECO:0000256" key="2">
    <source>
        <dbReference type="ARBA" id="ARBA00004429"/>
    </source>
</evidence>
<keyword evidence="9" id="KW-0547">Nucleotide-binding</keyword>
<dbReference type="NCBIfam" id="TIGR00229">
    <property type="entry name" value="sensory_box"/>
    <property type="match status" value="2"/>
</dbReference>
<evidence type="ECO:0000256" key="7">
    <source>
        <dbReference type="ARBA" id="ARBA00022679"/>
    </source>
</evidence>
<dbReference type="FunFam" id="3.30.450.20:FF:000060">
    <property type="entry name" value="Sensor protein FixL"/>
    <property type="match status" value="1"/>
</dbReference>
<dbReference type="PROSITE" id="PS50112">
    <property type="entry name" value="PAS"/>
    <property type="match status" value="2"/>
</dbReference>
<keyword evidence="10 29" id="KW-0418">Kinase</keyword>
<keyword evidence="7" id="KW-0808">Transferase</keyword>
<dbReference type="GO" id="GO:0000155">
    <property type="term" value="F:phosphorelay sensor kinase activity"/>
    <property type="evidence" value="ECO:0007669"/>
    <property type="project" value="InterPro"/>
</dbReference>
<keyword evidence="12 23" id="KW-1133">Transmembrane helix</keyword>
<evidence type="ECO:0000256" key="8">
    <source>
        <dbReference type="ARBA" id="ARBA00022692"/>
    </source>
</evidence>
<dbReference type="GO" id="GO:0005886">
    <property type="term" value="C:plasma membrane"/>
    <property type="evidence" value="ECO:0007669"/>
    <property type="project" value="UniProtKB-SubCell"/>
</dbReference>
<evidence type="ECO:0000256" key="15">
    <source>
        <dbReference type="ARBA" id="ARBA00059827"/>
    </source>
</evidence>
<dbReference type="FunFam" id="3.30.565.10:FF:000010">
    <property type="entry name" value="Sensor histidine kinase RcsC"/>
    <property type="match status" value="1"/>
</dbReference>
<evidence type="ECO:0000256" key="22">
    <source>
        <dbReference type="SAM" id="MobiDB-lite"/>
    </source>
</evidence>
<keyword evidence="4" id="KW-1003">Cell membrane</keyword>